<keyword evidence="9 14" id="KW-0472">Membrane</keyword>
<dbReference type="GO" id="GO:0005216">
    <property type="term" value="F:monoatomic ion channel activity"/>
    <property type="evidence" value="ECO:0007669"/>
    <property type="project" value="InterPro"/>
</dbReference>
<dbReference type="Pfam" id="PF12796">
    <property type="entry name" value="Ank_2"/>
    <property type="match status" value="5"/>
</dbReference>
<gene>
    <name evidence="17" type="primary">LOC111101541</name>
</gene>
<dbReference type="KEGG" id="cvn:111101541"/>
<feature type="repeat" description="ANK" evidence="11">
    <location>
        <begin position="572"/>
        <end position="604"/>
    </location>
</feature>
<feature type="transmembrane region" description="Helical" evidence="14">
    <location>
        <begin position="969"/>
        <end position="989"/>
    </location>
</feature>
<dbReference type="PROSITE" id="PS50088">
    <property type="entry name" value="ANK_REPEAT"/>
    <property type="match status" value="12"/>
</dbReference>
<dbReference type="Proteomes" id="UP000694844">
    <property type="component" value="Chromosome 6"/>
</dbReference>
<evidence type="ECO:0000256" key="3">
    <source>
        <dbReference type="ARBA" id="ARBA00022606"/>
    </source>
</evidence>
<evidence type="ECO:0000256" key="8">
    <source>
        <dbReference type="ARBA" id="ARBA00023065"/>
    </source>
</evidence>
<dbReference type="PANTHER" id="PTHR47143">
    <property type="entry name" value="TRANSIENT RECEPTOR POTENTIAL CATION CHANNEL PROTEIN PAINLESS"/>
    <property type="match status" value="1"/>
</dbReference>
<accession>A0A8B8AF21</accession>
<dbReference type="GO" id="GO:1902495">
    <property type="term" value="C:transmembrane transporter complex"/>
    <property type="evidence" value="ECO:0007669"/>
    <property type="project" value="TreeGrafter"/>
</dbReference>
<proteinExistence type="predicted"/>
<keyword evidence="8" id="KW-0406">Ion transport</keyword>
<comment type="subcellular location">
    <subcellularLocation>
        <location evidence="1">Membrane</location>
        <topology evidence="1">Multi-pass membrane protein</topology>
    </subcellularLocation>
</comment>
<keyword evidence="16" id="KW-1185">Reference proteome</keyword>
<dbReference type="PRINTS" id="PR01415">
    <property type="entry name" value="ANKYRIN"/>
</dbReference>
<feature type="repeat" description="ANK" evidence="11">
    <location>
        <begin position="294"/>
        <end position="319"/>
    </location>
</feature>
<keyword evidence="4 14" id="KW-0812">Transmembrane</keyword>
<evidence type="ECO:0000313" key="16">
    <source>
        <dbReference type="Proteomes" id="UP000694844"/>
    </source>
</evidence>
<keyword evidence="3" id="KW-0716">Sensory transduction</keyword>
<evidence type="ECO:0000256" key="6">
    <source>
        <dbReference type="ARBA" id="ARBA00022989"/>
    </source>
</evidence>
<feature type="repeat" description="ANK" evidence="11">
    <location>
        <begin position="403"/>
        <end position="435"/>
    </location>
</feature>
<keyword evidence="17" id="KW-0675">Receptor</keyword>
<evidence type="ECO:0000256" key="5">
    <source>
        <dbReference type="ARBA" id="ARBA00022737"/>
    </source>
</evidence>
<evidence type="ECO:0000256" key="14">
    <source>
        <dbReference type="SAM" id="Phobius"/>
    </source>
</evidence>
<dbReference type="SMART" id="SM00248">
    <property type="entry name" value="ANK"/>
    <property type="match status" value="17"/>
</dbReference>
<dbReference type="SUPFAM" id="SSF48403">
    <property type="entry name" value="Ankyrin repeat"/>
    <property type="match status" value="3"/>
</dbReference>
<keyword evidence="10" id="KW-0407">Ion channel</keyword>
<evidence type="ECO:0000256" key="12">
    <source>
        <dbReference type="SAM" id="Coils"/>
    </source>
</evidence>
<dbReference type="InterPro" id="IPR002110">
    <property type="entry name" value="Ankyrin_rpt"/>
</dbReference>
<feature type="repeat" description="ANK" evidence="11">
    <location>
        <begin position="337"/>
        <end position="369"/>
    </location>
</feature>
<organism evidence="16 17">
    <name type="scientific">Crassostrea virginica</name>
    <name type="common">Eastern oyster</name>
    <dbReference type="NCBI Taxonomy" id="6565"/>
    <lineage>
        <taxon>Eukaryota</taxon>
        <taxon>Metazoa</taxon>
        <taxon>Spiralia</taxon>
        <taxon>Lophotrochozoa</taxon>
        <taxon>Mollusca</taxon>
        <taxon>Bivalvia</taxon>
        <taxon>Autobranchia</taxon>
        <taxon>Pteriomorphia</taxon>
        <taxon>Ostreida</taxon>
        <taxon>Ostreoidea</taxon>
        <taxon>Ostreidae</taxon>
        <taxon>Crassostrea</taxon>
    </lineage>
</organism>
<feature type="repeat" description="ANK" evidence="11">
    <location>
        <begin position="227"/>
        <end position="260"/>
    </location>
</feature>
<dbReference type="Gene3D" id="1.10.287.70">
    <property type="match status" value="1"/>
</dbReference>
<keyword evidence="6 14" id="KW-1133">Transmembrane helix</keyword>
<dbReference type="RefSeq" id="XP_022289770.1">
    <property type="nucleotide sequence ID" value="XM_022434062.1"/>
</dbReference>
<name>A0A8B8AF21_CRAVI</name>
<dbReference type="PANTHER" id="PTHR47143:SF3">
    <property type="entry name" value="PWWP DOMAIN-CONTAINING PROTEIN"/>
    <property type="match status" value="1"/>
</dbReference>
<protein>
    <submittedName>
        <fullName evidence="17">Transient receptor potential cation channel subfamily A member 1 homolog isoform X1</fullName>
    </submittedName>
</protein>
<evidence type="ECO:0000256" key="9">
    <source>
        <dbReference type="ARBA" id="ARBA00023136"/>
    </source>
</evidence>
<dbReference type="AlphaFoldDB" id="A0A8B8AF21"/>
<evidence type="ECO:0000256" key="10">
    <source>
        <dbReference type="ARBA" id="ARBA00023303"/>
    </source>
</evidence>
<feature type="repeat" description="ANK" evidence="11">
    <location>
        <begin position="370"/>
        <end position="402"/>
    </location>
</feature>
<feature type="coiled-coil region" evidence="12">
    <location>
        <begin position="1185"/>
        <end position="1219"/>
    </location>
</feature>
<feature type="repeat" description="ANK" evidence="11">
    <location>
        <begin position="638"/>
        <end position="670"/>
    </location>
</feature>
<reference evidence="17" key="1">
    <citation type="submission" date="2025-08" db="UniProtKB">
        <authorList>
            <consortium name="RefSeq"/>
        </authorList>
    </citation>
    <scope>IDENTIFICATION</scope>
    <source>
        <tissue evidence="17">Whole sample</tissue>
    </source>
</reference>
<evidence type="ECO:0000313" key="17">
    <source>
        <dbReference type="RefSeq" id="XP_022289770.1"/>
    </source>
</evidence>
<evidence type="ECO:0000256" key="13">
    <source>
        <dbReference type="SAM" id="MobiDB-lite"/>
    </source>
</evidence>
<feature type="repeat" description="ANK" evidence="11">
    <location>
        <begin position="436"/>
        <end position="468"/>
    </location>
</feature>
<feature type="repeat" description="ANK" evidence="11">
    <location>
        <begin position="93"/>
        <end position="125"/>
    </location>
</feature>
<dbReference type="Pfam" id="PF00520">
    <property type="entry name" value="Ion_trans"/>
    <property type="match status" value="1"/>
</dbReference>
<feature type="repeat" description="ANK" evidence="11">
    <location>
        <begin position="538"/>
        <end position="571"/>
    </location>
</feature>
<evidence type="ECO:0000256" key="7">
    <source>
        <dbReference type="ARBA" id="ARBA00023043"/>
    </source>
</evidence>
<dbReference type="OrthoDB" id="1661883at2759"/>
<evidence type="ECO:0000256" key="11">
    <source>
        <dbReference type="PROSITE-ProRule" id="PRU00023"/>
    </source>
</evidence>
<feature type="domain" description="Ion transport" evidence="15">
    <location>
        <begin position="900"/>
        <end position="1107"/>
    </location>
</feature>
<keyword evidence="12" id="KW-0175">Coiled coil</keyword>
<keyword evidence="2" id="KW-0813">Transport</keyword>
<dbReference type="PROSITE" id="PS50297">
    <property type="entry name" value="ANK_REP_REGION"/>
    <property type="match status" value="12"/>
</dbReference>
<dbReference type="InterPro" id="IPR005821">
    <property type="entry name" value="Ion_trans_dom"/>
</dbReference>
<keyword evidence="5" id="KW-0677">Repeat</keyword>
<dbReference type="Gene3D" id="1.25.40.20">
    <property type="entry name" value="Ankyrin repeat-containing domain"/>
    <property type="match status" value="6"/>
</dbReference>
<dbReference type="InterPro" id="IPR052076">
    <property type="entry name" value="TRP_cation_channel"/>
</dbReference>
<dbReference type="InterPro" id="IPR036770">
    <property type="entry name" value="Ankyrin_rpt-contain_sf"/>
</dbReference>
<evidence type="ECO:0000259" key="15">
    <source>
        <dbReference type="Pfam" id="PF00520"/>
    </source>
</evidence>
<feature type="transmembrane region" description="Helical" evidence="14">
    <location>
        <begin position="1072"/>
        <end position="1097"/>
    </location>
</feature>
<evidence type="ECO:0000256" key="2">
    <source>
        <dbReference type="ARBA" id="ARBA00022448"/>
    </source>
</evidence>
<evidence type="ECO:0000256" key="4">
    <source>
        <dbReference type="ARBA" id="ARBA00022692"/>
    </source>
</evidence>
<dbReference type="Pfam" id="PF00023">
    <property type="entry name" value="Ank"/>
    <property type="match status" value="2"/>
</dbReference>
<keyword evidence="7 11" id="KW-0040">ANK repeat</keyword>
<dbReference type="GeneID" id="111101541"/>
<feature type="transmembrane region" description="Helical" evidence="14">
    <location>
        <begin position="933"/>
        <end position="954"/>
    </location>
</feature>
<feature type="repeat" description="ANK" evidence="11">
    <location>
        <begin position="261"/>
        <end position="293"/>
    </location>
</feature>
<feature type="region of interest" description="Disordered" evidence="13">
    <location>
        <begin position="142"/>
        <end position="164"/>
    </location>
</feature>
<evidence type="ECO:0000256" key="1">
    <source>
        <dbReference type="ARBA" id="ARBA00004141"/>
    </source>
</evidence>
<sequence>MDPTEGSYRTLVTVNTPEEDDEKKVNGVEMTNLLDEDEDHHAKAKGMKRSETADLLNLTLHQCARNGDTRSMEILLRSITGNVKKKINMRDEEGVTAMHYAARYNQYEIVRILHSFGADINSLDEEALTPLHYAARYKRERQRRGSEAVLTEDQEEKNLDQSKGSVQFSLGEVEELSREVEEVKATSGQTEAGAIPSSHSVDELATQANVITFLVKNGADLNRGDKYGLTPLHYAAMRGNELATKELLQFNGINIEAEDKQGMTALHMAATHNSVEITRMLIEAGAQLRCKDNEDLTPLHCAASEGNIEIVQLLFQAGAKQDGWVTISNMVTDRDCDQNTCLHLAVENGHYDVVKLCLDKRSDVNTPSSNYMHPLHLAAKAGDIRCVKLLVQHHARIDALNDEMATPLHIAAAFNHKDVVEFLIERKAPLEKRDRDNYTPLLMAAYSGHAESLDTLLKKGADYEAVDKNDKTAVYLAAEEDKLEALKTMLAYPDVRRLVDVGDRYDNHPLHIAAQEGYLSIVKCLIENGADLDCKNEEEQTPLHLAAKHGRTNVVREMVIRDHSAVNDEDEDSNTALHLATLHGHTKVALILIKNGADVAARNSVLWTPLDCAAAKGWLKTVKCLLDADAPVDPMDKTKTTPLHLASRYGHADVVKCLLDHSAKISQRDTDGNNCLDLAIDNNKPDVALVIINSDKWEEAMRNETPDIATGLRTTPMRKLIKKMPDVAEATFLRCMTTNNRNPEHPDYKCTFNYEFLDDTYSSWSEHGSSEGSGSGRGQGSVYNEDFSLNVLARPYTSDSGEMKNNHPLMIMVNSKREDLLAHPLVNALLRHKWNSFGRTFYYMNFIIYAVFLVFLTGYVVSTDPPFKVYKALNISSGVSERSACNMSLAGHDPANDQFDQPLFATIGKYVIMALAAWNLLRELLQIYQAKLQYLGFENLIEWVTYVCALLLVIDFETCQKSTGFRFQWQWSLGAVAIFLCWINLVLFLQKFPRFGIYVVMFKDILNTFLQFAVVFFLFIVAFGLGFFTILQNQDAFATVWESLIKTTVMMIGEFEYTDIFYGDQLDFYPEITYIMFVVFMILMSIIIMNLLVGLAVDDIKAVQEQAALKRMAMQVELALDVERVVPEFIRRRFVTKCDTYKPNKKTLNPLKLLARAEAGELSSQAISKALDPDLDEIEKVMETQEKLQKDISKLKGGVKNVREQMARMEGMLKCLLEQAGVSEFKDEDFQEAD</sequence>
<feature type="transmembrane region" description="Helical" evidence="14">
    <location>
        <begin position="1009"/>
        <end position="1031"/>
    </location>
</feature>
<feature type="transmembrane region" description="Helical" evidence="14">
    <location>
        <begin position="841"/>
        <end position="861"/>
    </location>
</feature>
<feature type="repeat" description="ANK" evidence="11">
    <location>
        <begin position="505"/>
        <end position="537"/>
    </location>
</feature>